<feature type="disulfide bond" evidence="2">
    <location>
        <begin position="136"/>
        <end position="151"/>
    </location>
</feature>
<keyword evidence="1 2" id="KW-1015">Disulfide bond</keyword>
<dbReference type="InterPro" id="IPR036179">
    <property type="entry name" value="Ig-like_dom_sf"/>
</dbReference>
<feature type="region of interest" description="Disordered" evidence="3">
    <location>
        <begin position="288"/>
        <end position="326"/>
    </location>
</feature>
<dbReference type="InterPro" id="IPR023415">
    <property type="entry name" value="LDLR_class-A_CS"/>
</dbReference>
<dbReference type="CDD" id="cd00112">
    <property type="entry name" value="LDLa"/>
    <property type="match status" value="1"/>
</dbReference>
<feature type="compositionally biased region" description="Polar residues" evidence="3">
    <location>
        <begin position="411"/>
        <end position="435"/>
    </location>
</feature>
<accession>A0A1S3HWD8</accession>
<feature type="disulfide bond" evidence="2">
    <location>
        <begin position="117"/>
        <end position="129"/>
    </location>
</feature>
<dbReference type="PROSITE" id="PS50068">
    <property type="entry name" value="LDLRA_2"/>
    <property type="match status" value="1"/>
</dbReference>
<sequence>MVGRVILLRVINYLLIFFDVTTAVIIFTPRSPIFVQYGARLDVNCSVSSTVPPRTVDWRGVYGSKYQETPINQYTTRLTAVDVRDSAVLTCQVLHQNLSVEEGRVEVIVQGNSSISCDSDHYSCGDGQCVPLMDRCDGHHQCLNQKDEDGCIISAPSSEQGGISTPLYIAMGISVAFFLILVITITAFCRARVHHLREVQTQSELRRRRSRTNRHFWQQSLERQTRAQRDRDTVSSTSQSQANTTCCVPNLSQNIHFVQENGYISIARSPPPYSEIGMLPTDDEPPPPYSAVDRSFDSPCGRTRYKNRKKQRTSPHCSRSRMSSMRNFQEQDSTLYALEETELASTGAQMNSSCATEGPGVRAREEAVDIWVVETDINHCRDTSSERATVADCGADSTGHDSQDPLHTHVSDTANKKWSPSTMKNTVADMTSTDRCSNETELRSSSSSSSRAPSSSLVYGNVSNKEIHSQTSRDNACDGLNDHSERTSRVDGQRTHHTIYLETDIDSLDQDVGLEEGVVDHTHSAQNHATEPLFSPAHSGANNRRDWGHDNIAFDFEMTI</sequence>
<evidence type="ECO:0000313" key="6">
    <source>
        <dbReference type="Proteomes" id="UP000085678"/>
    </source>
</evidence>
<feature type="compositionally biased region" description="Basic and acidic residues" evidence="3">
    <location>
        <begin position="223"/>
        <end position="233"/>
    </location>
</feature>
<dbReference type="InterPro" id="IPR007110">
    <property type="entry name" value="Ig-like_dom"/>
</dbReference>
<name>A0A1S3HWD8_LINAN</name>
<dbReference type="Pfam" id="PF00057">
    <property type="entry name" value="Ldl_recept_a"/>
    <property type="match status" value="1"/>
</dbReference>
<dbReference type="Gene3D" id="4.10.400.10">
    <property type="entry name" value="Low-density Lipoprotein Receptor"/>
    <property type="match status" value="1"/>
</dbReference>
<dbReference type="RefSeq" id="XP_013390350.1">
    <property type="nucleotide sequence ID" value="XM_013534896.1"/>
</dbReference>
<dbReference type="GeneID" id="106158797"/>
<feature type="transmembrane region" description="Helical" evidence="4">
    <location>
        <begin position="6"/>
        <end position="27"/>
    </location>
</feature>
<dbReference type="SUPFAM" id="SSF57424">
    <property type="entry name" value="LDL receptor-like module"/>
    <property type="match status" value="1"/>
</dbReference>
<dbReference type="OrthoDB" id="9990982at2759"/>
<dbReference type="Proteomes" id="UP000085678">
    <property type="component" value="Unplaced"/>
</dbReference>
<feature type="compositionally biased region" description="Low complexity" evidence="3">
    <location>
        <begin position="444"/>
        <end position="456"/>
    </location>
</feature>
<dbReference type="KEGG" id="lak:106158797"/>
<gene>
    <name evidence="7" type="primary">LOC106158797</name>
</gene>
<dbReference type="InterPro" id="IPR036055">
    <property type="entry name" value="LDL_receptor-like_sf"/>
</dbReference>
<feature type="region of interest" description="Disordered" evidence="3">
    <location>
        <begin position="201"/>
        <end position="243"/>
    </location>
</feature>
<reference evidence="7" key="1">
    <citation type="submission" date="2025-08" db="UniProtKB">
        <authorList>
            <consortium name="RefSeq"/>
        </authorList>
    </citation>
    <scope>IDENTIFICATION</scope>
    <source>
        <tissue evidence="7">Gonads</tissue>
    </source>
</reference>
<evidence type="ECO:0000256" key="4">
    <source>
        <dbReference type="SAM" id="Phobius"/>
    </source>
</evidence>
<keyword evidence="4" id="KW-1133">Transmembrane helix</keyword>
<keyword evidence="4" id="KW-0812">Transmembrane</keyword>
<feature type="compositionally biased region" description="Basic and acidic residues" evidence="3">
    <location>
        <begin position="480"/>
        <end position="491"/>
    </location>
</feature>
<organism evidence="6 7">
    <name type="scientific">Lingula anatina</name>
    <name type="common">Brachiopod</name>
    <name type="synonym">Lingula unguis</name>
    <dbReference type="NCBI Taxonomy" id="7574"/>
    <lineage>
        <taxon>Eukaryota</taxon>
        <taxon>Metazoa</taxon>
        <taxon>Spiralia</taxon>
        <taxon>Lophotrochozoa</taxon>
        <taxon>Brachiopoda</taxon>
        <taxon>Linguliformea</taxon>
        <taxon>Lingulata</taxon>
        <taxon>Lingulida</taxon>
        <taxon>Linguloidea</taxon>
        <taxon>Lingulidae</taxon>
        <taxon>Lingula</taxon>
    </lineage>
</organism>
<protein>
    <submittedName>
        <fullName evidence="7">Uncharacterized protein LOC106158797</fullName>
    </submittedName>
</protein>
<dbReference type="SUPFAM" id="SSF48726">
    <property type="entry name" value="Immunoglobulin"/>
    <property type="match status" value="1"/>
</dbReference>
<evidence type="ECO:0000256" key="1">
    <source>
        <dbReference type="ARBA" id="ARBA00023157"/>
    </source>
</evidence>
<dbReference type="PROSITE" id="PS01209">
    <property type="entry name" value="LDLRA_1"/>
    <property type="match status" value="1"/>
</dbReference>
<evidence type="ECO:0000259" key="5">
    <source>
        <dbReference type="PROSITE" id="PS50835"/>
    </source>
</evidence>
<keyword evidence="4" id="KW-0472">Membrane</keyword>
<feature type="compositionally biased region" description="Basic residues" evidence="3">
    <location>
        <begin position="303"/>
        <end position="313"/>
    </location>
</feature>
<feature type="disulfide bond" evidence="2">
    <location>
        <begin position="124"/>
        <end position="142"/>
    </location>
</feature>
<feature type="domain" description="Ig-like" evidence="5">
    <location>
        <begin position="22"/>
        <end position="106"/>
    </location>
</feature>
<evidence type="ECO:0000256" key="2">
    <source>
        <dbReference type="PROSITE-ProRule" id="PRU00124"/>
    </source>
</evidence>
<feature type="compositionally biased region" description="Polar residues" evidence="3">
    <location>
        <begin position="457"/>
        <end position="474"/>
    </location>
</feature>
<dbReference type="PROSITE" id="PS50835">
    <property type="entry name" value="IG_LIKE"/>
    <property type="match status" value="1"/>
</dbReference>
<dbReference type="AlphaFoldDB" id="A0A1S3HWD8"/>
<keyword evidence="6" id="KW-1185">Reference proteome</keyword>
<feature type="transmembrane region" description="Helical" evidence="4">
    <location>
        <begin position="167"/>
        <end position="188"/>
    </location>
</feature>
<feature type="compositionally biased region" description="Polar residues" evidence="3">
    <location>
        <begin position="314"/>
        <end position="326"/>
    </location>
</feature>
<dbReference type="InParanoid" id="A0A1S3HWD8"/>
<feature type="region of interest" description="Disordered" evidence="3">
    <location>
        <begin position="391"/>
        <end position="491"/>
    </location>
</feature>
<evidence type="ECO:0000256" key="3">
    <source>
        <dbReference type="SAM" id="MobiDB-lite"/>
    </source>
</evidence>
<proteinExistence type="predicted"/>
<evidence type="ECO:0000313" key="7">
    <source>
        <dbReference type="RefSeq" id="XP_013390350.1"/>
    </source>
</evidence>
<feature type="compositionally biased region" description="Basic and acidic residues" evidence="3">
    <location>
        <begin position="398"/>
        <end position="410"/>
    </location>
</feature>
<dbReference type="InterPro" id="IPR002172">
    <property type="entry name" value="LDrepeatLR_classA_rpt"/>
</dbReference>
<dbReference type="SMART" id="SM00192">
    <property type="entry name" value="LDLa"/>
    <property type="match status" value="1"/>
</dbReference>
<feature type="compositionally biased region" description="Polar residues" evidence="3">
    <location>
        <begin position="234"/>
        <end position="243"/>
    </location>
</feature>